<keyword evidence="5" id="KW-0804">Transcription</keyword>
<evidence type="ECO:0000256" key="2">
    <source>
        <dbReference type="ARBA" id="ARBA00023015"/>
    </source>
</evidence>
<dbReference type="InterPro" id="IPR002100">
    <property type="entry name" value="TF_MADSbox"/>
</dbReference>
<dbReference type="Pfam" id="PF12347">
    <property type="entry name" value="HJURP_C"/>
    <property type="match status" value="1"/>
</dbReference>
<reference evidence="9" key="1">
    <citation type="submission" date="2025-08" db="UniProtKB">
        <authorList>
            <consortium name="Ensembl"/>
        </authorList>
    </citation>
    <scope>IDENTIFICATION</scope>
</reference>
<dbReference type="GO" id="GO:0046983">
    <property type="term" value="F:protein dimerization activity"/>
    <property type="evidence" value="ECO:0007669"/>
    <property type="project" value="InterPro"/>
</dbReference>
<dbReference type="GO" id="GO:0030154">
    <property type="term" value="P:cell differentiation"/>
    <property type="evidence" value="ECO:0007669"/>
    <property type="project" value="TreeGrafter"/>
</dbReference>
<dbReference type="PANTHER" id="PTHR11945">
    <property type="entry name" value="MADS BOX PROTEIN"/>
    <property type="match status" value="1"/>
</dbReference>
<organism evidence="9 10">
    <name type="scientific">Naja naja</name>
    <name type="common">Indian cobra</name>
    <dbReference type="NCBI Taxonomy" id="35670"/>
    <lineage>
        <taxon>Eukaryota</taxon>
        <taxon>Metazoa</taxon>
        <taxon>Chordata</taxon>
        <taxon>Craniata</taxon>
        <taxon>Vertebrata</taxon>
        <taxon>Euteleostomi</taxon>
        <taxon>Lepidosauria</taxon>
        <taxon>Squamata</taxon>
        <taxon>Bifurcata</taxon>
        <taxon>Unidentata</taxon>
        <taxon>Episquamata</taxon>
        <taxon>Toxicofera</taxon>
        <taxon>Serpentes</taxon>
        <taxon>Colubroidea</taxon>
        <taxon>Elapidae</taxon>
        <taxon>Elapinae</taxon>
        <taxon>Naja</taxon>
    </lineage>
</organism>
<evidence type="ECO:0000256" key="3">
    <source>
        <dbReference type="ARBA" id="ARBA00023125"/>
    </source>
</evidence>
<feature type="region of interest" description="Disordered" evidence="7">
    <location>
        <begin position="236"/>
        <end position="267"/>
    </location>
</feature>
<evidence type="ECO:0000256" key="1">
    <source>
        <dbReference type="ARBA" id="ARBA00004123"/>
    </source>
</evidence>
<keyword evidence="2" id="KW-0805">Transcription regulation</keyword>
<dbReference type="SUPFAM" id="SSF55455">
    <property type="entry name" value="SRF-like"/>
    <property type="match status" value="1"/>
</dbReference>
<dbReference type="InterPro" id="IPR022102">
    <property type="entry name" value="HJURP_C"/>
</dbReference>
<dbReference type="GO" id="GO:0005634">
    <property type="term" value="C:nucleus"/>
    <property type="evidence" value="ECO:0007669"/>
    <property type="project" value="UniProtKB-SubCell"/>
</dbReference>
<dbReference type="PANTHER" id="PTHR11945:SF837">
    <property type="entry name" value="MYOCYTE ENHANCER FACTOR 2D"/>
    <property type="match status" value="1"/>
</dbReference>
<dbReference type="GO" id="GO:0000981">
    <property type="term" value="F:DNA-binding transcription factor activity, RNA polymerase II-specific"/>
    <property type="evidence" value="ECO:0007669"/>
    <property type="project" value="TreeGrafter"/>
</dbReference>
<comment type="subcellular location">
    <subcellularLocation>
        <location evidence="1">Nucleus</location>
    </subcellularLocation>
</comment>
<protein>
    <submittedName>
        <fullName evidence="9">Myocyte enhancer factor 2D</fullName>
    </submittedName>
</protein>
<feature type="region of interest" description="Disordered" evidence="7">
    <location>
        <begin position="92"/>
        <end position="111"/>
    </location>
</feature>
<dbReference type="Ensembl" id="ENSNNAT00000030847.1">
    <property type="protein sequence ID" value="ENSNNAP00000029420.1"/>
    <property type="gene ID" value="ENSNNAG00000018857.1"/>
</dbReference>
<dbReference type="Proteomes" id="UP000694559">
    <property type="component" value="Unplaced"/>
</dbReference>
<dbReference type="GO" id="GO:0042826">
    <property type="term" value="F:histone deacetylase binding"/>
    <property type="evidence" value="ECO:0007669"/>
    <property type="project" value="TreeGrafter"/>
</dbReference>
<evidence type="ECO:0000256" key="4">
    <source>
        <dbReference type="ARBA" id="ARBA00023159"/>
    </source>
</evidence>
<dbReference type="CDD" id="cd00265">
    <property type="entry name" value="MADS_MEF2_like"/>
    <property type="match status" value="1"/>
</dbReference>
<evidence type="ECO:0000256" key="5">
    <source>
        <dbReference type="ARBA" id="ARBA00023163"/>
    </source>
</evidence>
<dbReference type="GO" id="GO:0000978">
    <property type="term" value="F:RNA polymerase II cis-regulatory region sequence-specific DNA binding"/>
    <property type="evidence" value="ECO:0007669"/>
    <property type="project" value="TreeGrafter"/>
</dbReference>
<gene>
    <name evidence="9" type="primary">MEF2D</name>
</gene>
<keyword evidence="6" id="KW-0539">Nucleus</keyword>
<dbReference type="Pfam" id="PF00319">
    <property type="entry name" value="SRF-TF"/>
    <property type="match status" value="1"/>
</dbReference>
<feature type="compositionally biased region" description="Basic and acidic residues" evidence="7">
    <location>
        <begin position="439"/>
        <end position="448"/>
    </location>
</feature>
<dbReference type="GeneTree" id="ENSGT00940000159463"/>
<feature type="region of interest" description="Disordered" evidence="7">
    <location>
        <begin position="408"/>
        <end position="503"/>
    </location>
</feature>
<dbReference type="PRINTS" id="PR00404">
    <property type="entry name" value="MADSDOMAIN"/>
</dbReference>
<sequence length="503" mass="54089">MGRKKIQIQRITDERNRQVTFTKRKFGLMKKAYELSVLCDCEIALIIFNHSNKLFQYASTDMDKVLLKYTEYNEPHESRTNADIIETLRKKGFNGCESPEPDGEDSVDQSPLTEDKYRKASEDLDNFFKRYGSSVPAPNFAMPVTVPVTNQSALPFSNPGGSLVTPSLVTSSLTDPRLLSPQQPALQRNTVSPALPQRPASAGAMLGGELGNTNGACPSPVGNGYVSARASPNLLPVSNGSSLGKAIPAKSPPPPPQHSNPLVSNLRKPDLRVITSQGGKGLMQHLTDDQLDLQNTQRLMVSQATHSLTTPVVSVATPSLLTQGLPFSAMPTAYNPDYQLSSAELSSLPAFSSPTSLSLGSLSAWQPQPQQLQQAQQIPVSLSNLIQGSHLPHAAAASLSAATLTVNTSPSISIKSEPVSPSRERSSGTPLSSSFPHQARHEPSRRSPVDSLSSNASSYEGPPEREDPSRPDFGSSFGLLRPSTEAEGENASIKRMRLDAWAT</sequence>
<dbReference type="SMART" id="SM00432">
    <property type="entry name" value="MADS"/>
    <property type="match status" value="1"/>
</dbReference>
<dbReference type="AlphaFoldDB" id="A0A8C6YJT7"/>
<dbReference type="OrthoDB" id="1898716at2759"/>
<proteinExistence type="predicted"/>
<dbReference type="InterPro" id="IPR033896">
    <property type="entry name" value="MEF2-like_N"/>
</dbReference>
<evidence type="ECO:0000256" key="6">
    <source>
        <dbReference type="ARBA" id="ARBA00023242"/>
    </source>
</evidence>
<dbReference type="GO" id="GO:0045944">
    <property type="term" value="P:positive regulation of transcription by RNA polymerase II"/>
    <property type="evidence" value="ECO:0007669"/>
    <property type="project" value="InterPro"/>
</dbReference>
<keyword evidence="3" id="KW-0238">DNA-binding</keyword>
<dbReference type="PROSITE" id="PS00350">
    <property type="entry name" value="MADS_BOX_1"/>
    <property type="match status" value="1"/>
</dbReference>
<evidence type="ECO:0000313" key="10">
    <source>
        <dbReference type="Proteomes" id="UP000694559"/>
    </source>
</evidence>
<feature type="domain" description="MADS-box" evidence="8">
    <location>
        <begin position="1"/>
        <end position="61"/>
    </location>
</feature>
<evidence type="ECO:0000313" key="9">
    <source>
        <dbReference type="Ensembl" id="ENSNNAP00000029420.1"/>
    </source>
</evidence>
<name>A0A8C6YJT7_NAJNA</name>
<accession>A0A8C6YJT7</accession>
<dbReference type="Gene3D" id="3.40.1810.10">
    <property type="entry name" value="Transcription factor, MADS-box"/>
    <property type="match status" value="1"/>
</dbReference>
<keyword evidence="10" id="KW-1185">Reference proteome</keyword>
<reference evidence="9" key="2">
    <citation type="submission" date="2025-09" db="UniProtKB">
        <authorList>
            <consortium name="Ensembl"/>
        </authorList>
    </citation>
    <scope>IDENTIFICATION</scope>
</reference>
<evidence type="ECO:0000256" key="7">
    <source>
        <dbReference type="SAM" id="MobiDB-lite"/>
    </source>
</evidence>
<dbReference type="FunFam" id="3.40.1810.10:FF:000001">
    <property type="entry name" value="Myocyte-specific enhancer factor 2A homolog"/>
    <property type="match status" value="1"/>
</dbReference>
<dbReference type="PROSITE" id="PS50066">
    <property type="entry name" value="MADS_BOX_2"/>
    <property type="match status" value="1"/>
</dbReference>
<evidence type="ECO:0000259" key="8">
    <source>
        <dbReference type="PROSITE" id="PS50066"/>
    </source>
</evidence>
<dbReference type="InterPro" id="IPR036879">
    <property type="entry name" value="TF_MADSbox_sf"/>
</dbReference>
<keyword evidence="4" id="KW-0010">Activator</keyword>
<dbReference type="GO" id="GO:0007507">
    <property type="term" value="P:heart development"/>
    <property type="evidence" value="ECO:0007669"/>
    <property type="project" value="TreeGrafter"/>
</dbReference>